<feature type="region of interest" description="Disordered" evidence="1">
    <location>
        <begin position="261"/>
        <end position="280"/>
    </location>
</feature>
<dbReference type="EMBL" id="BQNB010017552">
    <property type="protein sequence ID" value="GJT64532.1"/>
    <property type="molecule type" value="Genomic_DNA"/>
</dbReference>
<keyword evidence="3" id="KW-1185">Reference proteome</keyword>
<name>A0ABQ5FMH7_9ASTR</name>
<reference evidence="2" key="2">
    <citation type="submission" date="2022-01" db="EMBL/GenBank/DDBJ databases">
        <authorList>
            <person name="Yamashiro T."/>
            <person name="Shiraishi A."/>
            <person name="Satake H."/>
            <person name="Nakayama K."/>
        </authorList>
    </citation>
    <scope>NUCLEOTIDE SEQUENCE</scope>
</reference>
<sequence>MGRMIAPIVAGALIGIHKADGKNDSPNVNHNAVNKGLSCSANDPMVPTCSSPDMDNGEVVVAGIGIHKADGQNDIPNANHNAVNQGICGSANDHMLDVLIQVACDGMGIDKADGNNDYTYSQREPSTLDVLGQYVVDGNVRHCIERHQKHNATLLLCSAYCPSMSGPERECRCLCSNQMCDVLHFNRIWVAWEAHTVYISNHKMMGYLQEKLLLRTTVVVPKRPDCSPYSYMQKMTLAKAYQSLAFNSTFKVNHLQSRATEKGQRQLQIPTTNSNIEASS</sequence>
<feature type="non-terminal residue" evidence="2">
    <location>
        <position position="280"/>
    </location>
</feature>
<dbReference type="Proteomes" id="UP001151760">
    <property type="component" value="Unassembled WGS sequence"/>
</dbReference>
<evidence type="ECO:0000256" key="1">
    <source>
        <dbReference type="SAM" id="MobiDB-lite"/>
    </source>
</evidence>
<comment type="caution">
    <text evidence="2">The sequence shown here is derived from an EMBL/GenBank/DDBJ whole genome shotgun (WGS) entry which is preliminary data.</text>
</comment>
<evidence type="ECO:0000313" key="2">
    <source>
        <dbReference type="EMBL" id="GJT64532.1"/>
    </source>
</evidence>
<reference evidence="2" key="1">
    <citation type="journal article" date="2022" name="Int. J. Mol. Sci.">
        <title>Draft Genome of Tanacetum Coccineum: Genomic Comparison of Closely Related Tanacetum-Family Plants.</title>
        <authorList>
            <person name="Yamashiro T."/>
            <person name="Shiraishi A."/>
            <person name="Nakayama K."/>
            <person name="Satake H."/>
        </authorList>
    </citation>
    <scope>NUCLEOTIDE SEQUENCE</scope>
</reference>
<protein>
    <submittedName>
        <fullName evidence="2">Uncharacterized protein</fullName>
    </submittedName>
</protein>
<organism evidence="2 3">
    <name type="scientific">Tanacetum coccineum</name>
    <dbReference type="NCBI Taxonomy" id="301880"/>
    <lineage>
        <taxon>Eukaryota</taxon>
        <taxon>Viridiplantae</taxon>
        <taxon>Streptophyta</taxon>
        <taxon>Embryophyta</taxon>
        <taxon>Tracheophyta</taxon>
        <taxon>Spermatophyta</taxon>
        <taxon>Magnoliopsida</taxon>
        <taxon>eudicotyledons</taxon>
        <taxon>Gunneridae</taxon>
        <taxon>Pentapetalae</taxon>
        <taxon>asterids</taxon>
        <taxon>campanulids</taxon>
        <taxon>Asterales</taxon>
        <taxon>Asteraceae</taxon>
        <taxon>Asteroideae</taxon>
        <taxon>Anthemideae</taxon>
        <taxon>Anthemidinae</taxon>
        <taxon>Tanacetum</taxon>
    </lineage>
</organism>
<accession>A0ABQ5FMH7</accession>
<proteinExistence type="predicted"/>
<evidence type="ECO:0000313" key="3">
    <source>
        <dbReference type="Proteomes" id="UP001151760"/>
    </source>
</evidence>
<gene>
    <name evidence="2" type="ORF">Tco_1016012</name>
</gene>
<feature type="compositionally biased region" description="Polar residues" evidence="1">
    <location>
        <begin position="265"/>
        <end position="280"/>
    </location>
</feature>